<proteinExistence type="predicted"/>
<protein>
    <recommendedName>
        <fullName evidence="2">Extracellular mutant protein 11 C-terminal domain-containing protein</fullName>
    </recommendedName>
</protein>
<dbReference type="AlphaFoldDB" id="A0A6A5W5S5"/>
<dbReference type="OrthoDB" id="5346740at2759"/>
<feature type="compositionally biased region" description="Polar residues" evidence="1">
    <location>
        <begin position="11"/>
        <end position="24"/>
    </location>
</feature>
<feature type="compositionally biased region" description="Basic and acidic residues" evidence="1">
    <location>
        <begin position="281"/>
        <end position="291"/>
    </location>
</feature>
<feature type="compositionally biased region" description="Acidic residues" evidence="1">
    <location>
        <begin position="126"/>
        <end position="144"/>
    </location>
</feature>
<feature type="region of interest" description="Disordered" evidence="1">
    <location>
        <begin position="504"/>
        <end position="529"/>
    </location>
</feature>
<dbReference type="GO" id="GO:0001164">
    <property type="term" value="F:RNA polymerase I core promoter sequence-specific DNA binding"/>
    <property type="evidence" value="ECO:0007669"/>
    <property type="project" value="TreeGrafter"/>
</dbReference>
<feature type="region of interest" description="Disordered" evidence="1">
    <location>
        <begin position="350"/>
        <end position="372"/>
    </location>
</feature>
<dbReference type="EMBL" id="ML977639">
    <property type="protein sequence ID" value="KAF1995461.1"/>
    <property type="molecule type" value="Genomic_DNA"/>
</dbReference>
<dbReference type="GO" id="GO:0070860">
    <property type="term" value="C:RNA polymerase I core factor complex"/>
    <property type="evidence" value="ECO:0007669"/>
    <property type="project" value="TreeGrafter"/>
</dbReference>
<dbReference type="PANTHER" id="PTHR28244">
    <property type="entry name" value="RNA POLYMERASE I-SPECIFIC TRANSCRIPTION INITIATION FACTOR RRN11"/>
    <property type="match status" value="1"/>
</dbReference>
<dbReference type="GO" id="GO:0017025">
    <property type="term" value="F:TBP-class protein binding"/>
    <property type="evidence" value="ECO:0007669"/>
    <property type="project" value="TreeGrafter"/>
</dbReference>
<organism evidence="3 4">
    <name type="scientific">Amniculicola lignicola CBS 123094</name>
    <dbReference type="NCBI Taxonomy" id="1392246"/>
    <lineage>
        <taxon>Eukaryota</taxon>
        <taxon>Fungi</taxon>
        <taxon>Dikarya</taxon>
        <taxon>Ascomycota</taxon>
        <taxon>Pezizomycotina</taxon>
        <taxon>Dothideomycetes</taxon>
        <taxon>Pleosporomycetidae</taxon>
        <taxon>Pleosporales</taxon>
        <taxon>Amniculicolaceae</taxon>
        <taxon>Amniculicola</taxon>
    </lineage>
</organism>
<feature type="domain" description="Extracellular mutant protein 11 C-terminal" evidence="2">
    <location>
        <begin position="390"/>
        <end position="522"/>
    </location>
</feature>
<accession>A0A6A5W5S5</accession>
<evidence type="ECO:0000256" key="1">
    <source>
        <dbReference type="SAM" id="MobiDB-lite"/>
    </source>
</evidence>
<feature type="compositionally biased region" description="Low complexity" evidence="1">
    <location>
        <begin position="60"/>
        <end position="74"/>
    </location>
</feature>
<dbReference type="InterPro" id="IPR053029">
    <property type="entry name" value="RNA_pol_I-specific_init_factor"/>
</dbReference>
<gene>
    <name evidence="3" type="ORF">P154DRAFT_538821</name>
</gene>
<keyword evidence="4" id="KW-1185">Reference proteome</keyword>
<evidence type="ECO:0000313" key="4">
    <source>
        <dbReference type="Proteomes" id="UP000799779"/>
    </source>
</evidence>
<feature type="compositionally biased region" description="Low complexity" evidence="1">
    <location>
        <begin position="166"/>
        <end position="177"/>
    </location>
</feature>
<dbReference type="Pfam" id="PF15463">
    <property type="entry name" value="ECM11"/>
    <property type="match status" value="1"/>
</dbReference>
<dbReference type="InterPro" id="IPR029178">
    <property type="entry name" value="Ecm11_C"/>
</dbReference>
<name>A0A6A5W5S5_9PLEO</name>
<feature type="region of interest" description="Disordered" evidence="1">
    <location>
        <begin position="199"/>
        <end position="308"/>
    </location>
</feature>
<feature type="compositionally biased region" description="Basic and acidic residues" evidence="1">
    <location>
        <begin position="145"/>
        <end position="162"/>
    </location>
</feature>
<sequence length="529" mass="60163">MRQFAQGRAKSPQQGRANSSNRRTIAQEIRMPVAHQDLSHSDHAQQQPIGLPQRGGRGSAQGTQRQQQQEQQQQPPRPQDRNVKPEPGKGFDTDAESIDTSVQGRSTALLENDQERERQHAGPYEGDVEDDEDGEEDGDHDEGSDEIREDERDHVQYNDRGDGMTNEELLQQGNLLNTDPELQRSYLVSWGRNVDVEFGVVNGDSYPPTTSGVPSDYHNYEPDEPADSLPTPQPSQLQARPQRQPAEGMQAYSHRPPVPQVLHSSAKPTGDIFQRGAGLRQNERSDPKRAPVTETPHQAYNAPPQVRQPAVNTQVHYDRPMVSTAQANPLPYQGPIAPQRSGRHLPHRVQPTAHPKAHTPATHGHTKTQSRQEFEPTAGITEQDQGPFEDYDHPILFKKNFEQLKKQDFDDNPRASPQILSDDMLRKPLVERLEHVKDRLDPNDQGKFFRSLPTKEWEDAGDWFVEQFTNIITKSKEARQEKRKLAREFEDEVEKRHYRVAKRQKNVDDALKKMKTQGVGLLQSPRRDK</sequence>
<evidence type="ECO:0000313" key="3">
    <source>
        <dbReference type="EMBL" id="KAF1995461.1"/>
    </source>
</evidence>
<dbReference type="PANTHER" id="PTHR28244:SF1">
    <property type="entry name" value="RNA POLYMERASE I-SPECIFIC TRANSCRIPTION INITIATION FACTOR RRN11"/>
    <property type="match status" value="1"/>
</dbReference>
<feature type="region of interest" description="Disordered" evidence="1">
    <location>
        <begin position="1"/>
        <end position="179"/>
    </location>
</feature>
<reference evidence="3" key="1">
    <citation type="journal article" date="2020" name="Stud. Mycol.">
        <title>101 Dothideomycetes genomes: a test case for predicting lifestyles and emergence of pathogens.</title>
        <authorList>
            <person name="Haridas S."/>
            <person name="Albert R."/>
            <person name="Binder M."/>
            <person name="Bloem J."/>
            <person name="Labutti K."/>
            <person name="Salamov A."/>
            <person name="Andreopoulos B."/>
            <person name="Baker S."/>
            <person name="Barry K."/>
            <person name="Bills G."/>
            <person name="Bluhm B."/>
            <person name="Cannon C."/>
            <person name="Castanera R."/>
            <person name="Culley D."/>
            <person name="Daum C."/>
            <person name="Ezra D."/>
            <person name="Gonzalez J."/>
            <person name="Henrissat B."/>
            <person name="Kuo A."/>
            <person name="Liang C."/>
            <person name="Lipzen A."/>
            <person name="Lutzoni F."/>
            <person name="Magnuson J."/>
            <person name="Mondo S."/>
            <person name="Nolan M."/>
            <person name="Ohm R."/>
            <person name="Pangilinan J."/>
            <person name="Park H.-J."/>
            <person name="Ramirez L."/>
            <person name="Alfaro M."/>
            <person name="Sun H."/>
            <person name="Tritt A."/>
            <person name="Yoshinaga Y."/>
            <person name="Zwiers L.-H."/>
            <person name="Turgeon B."/>
            <person name="Goodwin S."/>
            <person name="Spatafora J."/>
            <person name="Crous P."/>
            <person name="Grigoriev I."/>
        </authorList>
    </citation>
    <scope>NUCLEOTIDE SEQUENCE</scope>
    <source>
        <strain evidence="3">CBS 123094</strain>
    </source>
</reference>
<dbReference type="GO" id="GO:0042790">
    <property type="term" value="P:nucleolar large rRNA transcription by RNA polymerase I"/>
    <property type="evidence" value="ECO:0007669"/>
    <property type="project" value="TreeGrafter"/>
</dbReference>
<feature type="compositionally biased region" description="Basic and acidic residues" evidence="1">
    <location>
        <begin position="78"/>
        <end position="92"/>
    </location>
</feature>
<evidence type="ECO:0000259" key="2">
    <source>
        <dbReference type="Pfam" id="PF15463"/>
    </source>
</evidence>
<dbReference type="Proteomes" id="UP000799779">
    <property type="component" value="Unassembled WGS sequence"/>
</dbReference>